<comment type="caution">
    <text evidence="2">The sequence shown here is derived from an EMBL/GenBank/DDBJ whole genome shotgun (WGS) entry which is preliminary data.</text>
</comment>
<dbReference type="EMBL" id="ML976614">
    <property type="protein sequence ID" value="KAF1850277.1"/>
    <property type="molecule type" value="Genomic_DNA"/>
</dbReference>
<organism evidence="2 3">
    <name type="scientific">Cucurbitaria berberidis CBS 394.84</name>
    <dbReference type="NCBI Taxonomy" id="1168544"/>
    <lineage>
        <taxon>Eukaryota</taxon>
        <taxon>Fungi</taxon>
        <taxon>Dikarya</taxon>
        <taxon>Ascomycota</taxon>
        <taxon>Pezizomycotina</taxon>
        <taxon>Dothideomycetes</taxon>
        <taxon>Pleosporomycetidae</taxon>
        <taxon>Pleosporales</taxon>
        <taxon>Pleosporineae</taxon>
        <taxon>Cucurbitariaceae</taxon>
        <taxon>Cucurbitaria</taxon>
    </lineage>
</organism>
<evidence type="ECO:0000313" key="3">
    <source>
        <dbReference type="Proteomes" id="UP000800039"/>
    </source>
</evidence>
<protein>
    <recommendedName>
        <fullName evidence="4">Mitochondrial ATPase inhibitor</fullName>
    </recommendedName>
</protein>
<evidence type="ECO:0000313" key="2">
    <source>
        <dbReference type="EMBL" id="KAF1850277.1"/>
    </source>
</evidence>
<evidence type="ECO:0008006" key="4">
    <source>
        <dbReference type="Google" id="ProtNLM"/>
    </source>
</evidence>
<sequence length="102" mass="11772">MASRALVSLRLRTPFLNTTRRTLFTTPRMLIKEDADRSPEQVEKAKQEQLKEQQQGQGRWREDLASSGESNIAADKEKVNDHQDHIQKLQQETKNKGEKGEI</sequence>
<proteinExistence type="predicted"/>
<reference evidence="2" key="1">
    <citation type="submission" date="2020-01" db="EMBL/GenBank/DDBJ databases">
        <authorList>
            <consortium name="DOE Joint Genome Institute"/>
            <person name="Haridas S."/>
            <person name="Albert R."/>
            <person name="Binder M."/>
            <person name="Bloem J."/>
            <person name="Labutti K."/>
            <person name="Salamov A."/>
            <person name="Andreopoulos B."/>
            <person name="Baker S.E."/>
            <person name="Barry K."/>
            <person name="Bills G."/>
            <person name="Bluhm B.H."/>
            <person name="Cannon C."/>
            <person name="Castanera R."/>
            <person name="Culley D.E."/>
            <person name="Daum C."/>
            <person name="Ezra D."/>
            <person name="Gonzalez J.B."/>
            <person name="Henrissat B."/>
            <person name="Kuo A."/>
            <person name="Liang C."/>
            <person name="Lipzen A."/>
            <person name="Lutzoni F."/>
            <person name="Magnuson J."/>
            <person name="Mondo S."/>
            <person name="Nolan M."/>
            <person name="Ohm R."/>
            <person name="Pangilinan J."/>
            <person name="Park H.-J."/>
            <person name="Ramirez L."/>
            <person name="Alfaro M."/>
            <person name="Sun H."/>
            <person name="Tritt A."/>
            <person name="Yoshinaga Y."/>
            <person name="Zwiers L.-H."/>
            <person name="Turgeon B.G."/>
            <person name="Goodwin S.B."/>
            <person name="Spatafora J.W."/>
            <person name="Crous P.W."/>
            <person name="Grigoriev I.V."/>
        </authorList>
    </citation>
    <scope>NUCLEOTIDE SEQUENCE</scope>
    <source>
        <strain evidence="2">CBS 394.84</strain>
    </source>
</reference>
<name>A0A9P4GR56_9PLEO</name>
<keyword evidence="3" id="KW-1185">Reference proteome</keyword>
<gene>
    <name evidence="2" type="ORF">K460DRAFT_13230</name>
</gene>
<feature type="region of interest" description="Disordered" evidence="1">
    <location>
        <begin position="27"/>
        <end position="102"/>
    </location>
</feature>
<accession>A0A9P4GR56</accession>
<evidence type="ECO:0000256" key="1">
    <source>
        <dbReference type="SAM" id="MobiDB-lite"/>
    </source>
</evidence>
<dbReference type="Proteomes" id="UP000800039">
    <property type="component" value="Unassembled WGS sequence"/>
</dbReference>
<dbReference type="RefSeq" id="XP_040792840.1">
    <property type="nucleotide sequence ID" value="XM_040926687.1"/>
</dbReference>
<feature type="compositionally biased region" description="Basic and acidic residues" evidence="1">
    <location>
        <begin position="74"/>
        <end position="102"/>
    </location>
</feature>
<dbReference type="GeneID" id="63843939"/>
<dbReference type="OrthoDB" id="529205at2759"/>
<dbReference type="AlphaFoldDB" id="A0A9P4GR56"/>
<feature type="compositionally biased region" description="Basic and acidic residues" evidence="1">
    <location>
        <begin position="30"/>
        <end position="51"/>
    </location>
</feature>